<evidence type="ECO:0000313" key="3">
    <source>
        <dbReference type="EMBL" id="MCC2165227.1"/>
    </source>
</evidence>
<dbReference type="EMBL" id="JAJEPU010000028">
    <property type="protein sequence ID" value="MCC2165227.1"/>
    <property type="molecule type" value="Genomic_DNA"/>
</dbReference>
<dbReference type="SUPFAM" id="SSF55874">
    <property type="entry name" value="ATPase domain of HSP90 chaperone/DNA topoisomerase II/histidine kinase"/>
    <property type="match status" value="1"/>
</dbReference>
<keyword evidence="3" id="KW-0808">Transferase</keyword>
<organism evidence="3 4">
    <name type="scientific">Brotaphodocola catenula</name>
    <dbReference type="NCBI Taxonomy" id="2885361"/>
    <lineage>
        <taxon>Bacteria</taxon>
        <taxon>Bacillati</taxon>
        <taxon>Bacillota</taxon>
        <taxon>Clostridia</taxon>
        <taxon>Lachnospirales</taxon>
        <taxon>Lachnospiraceae</taxon>
        <taxon>Brotaphodocola</taxon>
    </lineage>
</organism>
<proteinExistence type="predicted"/>
<dbReference type="AlphaFoldDB" id="A0AAE3DKI5"/>
<keyword evidence="3" id="KW-0418">Kinase</keyword>
<dbReference type="Pfam" id="PF06580">
    <property type="entry name" value="His_kinase"/>
    <property type="match status" value="1"/>
</dbReference>
<dbReference type="GO" id="GO:0016020">
    <property type="term" value="C:membrane"/>
    <property type="evidence" value="ECO:0007669"/>
    <property type="project" value="InterPro"/>
</dbReference>
<comment type="caution">
    <text evidence="3">The sequence shown here is derived from an EMBL/GenBank/DDBJ whole genome shotgun (WGS) entry which is preliminary data.</text>
</comment>
<evidence type="ECO:0000259" key="2">
    <source>
        <dbReference type="Pfam" id="PF06580"/>
    </source>
</evidence>
<keyword evidence="1" id="KW-0472">Membrane</keyword>
<dbReference type="InterPro" id="IPR036890">
    <property type="entry name" value="HATPase_C_sf"/>
</dbReference>
<feature type="transmembrane region" description="Helical" evidence="1">
    <location>
        <begin position="20"/>
        <end position="37"/>
    </location>
</feature>
<keyword evidence="4" id="KW-1185">Reference proteome</keyword>
<dbReference type="Gene3D" id="3.30.565.10">
    <property type="entry name" value="Histidine kinase-like ATPase, C-terminal domain"/>
    <property type="match status" value="1"/>
</dbReference>
<keyword evidence="1" id="KW-1133">Transmembrane helix</keyword>
<feature type="transmembrane region" description="Helical" evidence="1">
    <location>
        <begin position="296"/>
        <end position="320"/>
    </location>
</feature>
<gene>
    <name evidence="3" type="ORF">LKD32_10125</name>
</gene>
<reference evidence="3" key="1">
    <citation type="submission" date="2021-10" db="EMBL/GenBank/DDBJ databases">
        <title>Anaerobic single-cell dispensing facilitates the cultivation of human gut bacteria.</title>
        <authorList>
            <person name="Afrizal A."/>
        </authorList>
    </citation>
    <scope>NUCLEOTIDE SEQUENCE</scope>
    <source>
        <strain evidence="3">CLA-AA-H274</strain>
    </source>
</reference>
<dbReference type="RefSeq" id="WP_308451589.1">
    <property type="nucleotide sequence ID" value="NZ_JAJEPU010000028.1"/>
</dbReference>
<protein>
    <submittedName>
        <fullName evidence="3">Histidine kinase</fullName>
    </submittedName>
</protein>
<name>A0AAE3DKI5_9FIRM</name>
<evidence type="ECO:0000313" key="4">
    <source>
        <dbReference type="Proteomes" id="UP001198962"/>
    </source>
</evidence>
<feature type="domain" description="Signal transduction histidine kinase internal region" evidence="2">
    <location>
        <begin position="383"/>
        <end position="461"/>
    </location>
</feature>
<dbReference type="PANTHER" id="PTHR34220:SF7">
    <property type="entry name" value="SENSOR HISTIDINE KINASE YPDA"/>
    <property type="match status" value="1"/>
</dbReference>
<dbReference type="Proteomes" id="UP001198962">
    <property type="component" value="Unassembled WGS sequence"/>
</dbReference>
<sequence>MRERKVAPSIWRSMVQSVTLYILLPLFLALTVLCFLLKKKTDSGIEEAMQMMFAQNVQEIDSAILLSNYASSTMITYMENSRFLKNYYNAKNEYAKNRAVGQIEGMILNTNVSTLGSIEAELMIFMNDGKKISSTRIAEIPEKYQETAWYQNMQKSGQIPYWDSAMTPYFDYKDNRRYVSFGRALVRYRGNALGYALVRIPRDVFFGKAKNSSDSVYRGGTVFMCDQNGRIVTSGPEELSPEIAEKTIEVWRKSGEKQGKIGNAYVLSSDLTSSNNQVVYVGDYHEIFAQSEQIQLVVILFMAGAGIALVTIMLMISRYITNPILFFARQVDWIEQNDPKKLTLEENRFLETQALENGMIRAQSRIAKLMEDVRREAVMKEKARFDALKAQINPHFLFNTLNAIRWKASMNHDEEVADVLSELGVLLSETYKSDEEMESIGNAVRILNAYVKIMQIRFGNKVQFFFSIPENIRKYQIPRFCLQPLVENSFIHGMSHVECGVIALRGEMQGTDIVLTLIDNGEGLRGKTLDLNREEPGKRGLTGIGLPNIHKRLTGLFGAGYGLAIDTEIESGFRVSLRIPAIEEKGDENESADC</sequence>
<accession>A0AAE3DKI5</accession>
<dbReference type="GO" id="GO:0000155">
    <property type="term" value="F:phosphorelay sensor kinase activity"/>
    <property type="evidence" value="ECO:0007669"/>
    <property type="project" value="InterPro"/>
</dbReference>
<dbReference type="InterPro" id="IPR050640">
    <property type="entry name" value="Bact_2-comp_sensor_kinase"/>
</dbReference>
<evidence type="ECO:0000256" key="1">
    <source>
        <dbReference type="SAM" id="Phobius"/>
    </source>
</evidence>
<dbReference type="InterPro" id="IPR010559">
    <property type="entry name" value="Sig_transdc_His_kin_internal"/>
</dbReference>
<dbReference type="PANTHER" id="PTHR34220">
    <property type="entry name" value="SENSOR HISTIDINE KINASE YPDA"/>
    <property type="match status" value="1"/>
</dbReference>
<keyword evidence="1" id="KW-0812">Transmembrane</keyword>